<evidence type="ECO:0000256" key="5">
    <source>
        <dbReference type="ARBA" id="ARBA00022692"/>
    </source>
</evidence>
<evidence type="ECO:0000256" key="2">
    <source>
        <dbReference type="ARBA" id="ARBA00004572"/>
    </source>
</evidence>
<evidence type="ECO:0000313" key="12">
    <source>
        <dbReference type="Proteomes" id="UP000006591"/>
    </source>
</evidence>
<dbReference type="Gramene" id="ONIVA05G15250.1">
    <property type="protein sequence ID" value="ONIVA05G15250.1"/>
    <property type="gene ID" value="ONIVA05G15250"/>
</dbReference>
<evidence type="ECO:0000256" key="9">
    <source>
        <dbReference type="ARBA" id="ARBA00023136"/>
    </source>
</evidence>
<dbReference type="EnsemblPlants" id="ONIVA05G15250.1">
    <property type="protein sequence ID" value="ONIVA05G15250.1"/>
    <property type="gene ID" value="ONIVA05G15250"/>
</dbReference>
<dbReference type="eggNOG" id="KOG3364">
    <property type="taxonomic scope" value="Eukaryota"/>
</dbReference>
<keyword evidence="4" id="KW-0962">Peroxisome biogenesis</keyword>
<dbReference type="PANTHER" id="PTHR13247:SF0">
    <property type="entry name" value="MITOCHONDRIAL FISSION 1 PROTEIN"/>
    <property type="match status" value="1"/>
</dbReference>
<dbReference type="AlphaFoldDB" id="A0A0E0HDS4"/>
<dbReference type="PANTHER" id="PTHR13247">
    <property type="entry name" value="TETRATRICOPEPTIDE REPEAT PROTEIN 11 TPR REPEAT PROTEIN 11"/>
    <property type="match status" value="1"/>
</dbReference>
<dbReference type="Proteomes" id="UP000006591">
    <property type="component" value="Chromosome 5"/>
</dbReference>
<comment type="similarity">
    <text evidence="3">Belongs to the FIS1 family.</text>
</comment>
<reference evidence="11" key="2">
    <citation type="submission" date="2018-04" db="EMBL/GenBank/DDBJ databases">
        <title>OnivRS2 (Oryza nivara Reference Sequence Version 2).</title>
        <authorList>
            <person name="Zhang J."/>
            <person name="Kudrna D."/>
            <person name="Lee S."/>
            <person name="Talag J."/>
            <person name="Rajasekar S."/>
            <person name="Welchert J."/>
            <person name="Hsing Y.-I."/>
            <person name="Wing R.A."/>
        </authorList>
    </citation>
    <scope>NUCLEOTIDE SEQUENCE [LARGE SCALE GENOMIC DNA]</scope>
    <source>
        <strain evidence="11">SL10</strain>
    </source>
</reference>
<keyword evidence="5 10" id="KW-0812">Transmembrane</keyword>
<feature type="transmembrane region" description="Helical" evidence="10">
    <location>
        <begin position="138"/>
        <end position="161"/>
    </location>
</feature>
<evidence type="ECO:0000256" key="3">
    <source>
        <dbReference type="ARBA" id="ARBA00008937"/>
    </source>
</evidence>
<dbReference type="Pfam" id="PF14852">
    <property type="entry name" value="Fis1_TPR_N"/>
    <property type="match status" value="1"/>
</dbReference>
<dbReference type="FunFam" id="1.25.40.10:FF:000167">
    <property type="entry name" value="Mitochondrial fission 1 protein"/>
    <property type="match status" value="1"/>
</dbReference>
<dbReference type="GO" id="GO:0016559">
    <property type="term" value="P:peroxisome fission"/>
    <property type="evidence" value="ECO:0007669"/>
    <property type="project" value="UniProtKB-ARBA"/>
</dbReference>
<dbReference type="HOGENOM" id="CLU_817313_0_0_1"/>
<dbReference type="InterPro" id="IPR011990">
    <property type="entry name" value="TPR-like_helical_dom_sf"/>
</dbReference>
<evidence type="ECO:0000256" key="4">
    <source>
        <dbReference type="ARBA" id="ARBA00022593"/>
    </source>
</evidence>
<dbReference type="Pfam" id="PF14853">
    <property type="entry name" value="Fis1_TPR_C"/>
    <property type="match status" value="1"/>
</dbReference>
<dbReference type="InterPro" id="IPR028061">
    <property type="entry name" value="Fis1_TPR_C"/>
</dbReference>
<keyword evidence="9 10" id="KW-0472">Membrane</keyword>
<evidence type="ECO:0000313" key="11">
    <source>
        <dbReference type="EnsemblPlants" id="ONIVA05G15250.1"/>
    </source>
</evidence>
<accession>A0A0E0HDS4</accession>
<reference evidence="11" key="1">
    <citation type="submission" date="2015-04" db="UniProtKB">
        <authorList>
            <consortium name="EnsemblPlants"/>
        </authorList>
    </citation>
    <scope>IDENTIFICATION</scope>
    <source>
        <strain evidence="11">SL10</strain>
    </source>
</reference>
<dbReference type="InterPro" id="IPR028058">
    <property type="entry name" value="Fis1_TPR_N"/>
</dbReference>
<evidence type="ECO:0000256" key="6">
    <source>
        <dbReference type="ARBA" id="ARBA00022787"/>
    </source>
</evidence>
<dbReference type="InterPro" id="IPR033745">
    <property type="entry name" value="Fis1_cytosol"/>
</dbReference>
<evidence type="ECO:0000256" key="1">
    <source>
        <dbReference type="ARBA" id="ARBA00004549"/>
    </source>
</evidence>
<evidence type="ECO:0008006" key="13">
    <source>
        <dbReference type="Google" id="ProtNLM"/>
    </source>
</evidence>
<dbReference type="GO" id="GO:0000422">
    <property type="term" value="P:autophagy of mitochondrion"/>
    <property type="evidence" value="ECO:0007669"/>
    <property type="project" value="TreeGrafter"/>
</dbReference>
<dbReference type="CDD" id="cd12212">
    <property type="entry name" value="Fis1"/>
    <property type="match status" value="1"/>
</dbReference>
<evidence type="ECO:0000256" key="10">
    <source>
        <dbReference type="SAM" id="Phobius"/>
    </source>
</evidence>
<protein>
    <recommendedName>
        <fullName evidence="13">Mitochondrial fission 1 protein</fullName>
    </recommendedName>
</protein>
<keyword evidence="8" id="KW-0496">Mitochondrion</keyword>
<proteinExistence type="inferred from homology"/>
<dbReference type="SUPFAM" id="SSF48452">
    <property type="entry name" value="TPR-like"/>
    <property type="match status" value="1"/>
</dbReference>
<evidence type="ECO:0000256" key="7">
    <source>
        <dbReference type="ARBA" id="ARBA00022989"/>
    </source>
</evidence>
<dbReference type="STRING" id="4536.A0A0E0HDS4"/>
<dbReference type="GO" id="GO:0005741">
    <property type="term" value="C:mitochondrial outer membrane"/>
    <property type="evidence" value="ECO:0007669"/>
    <property type="project" value="UniProtKB-SubCell"/>
</dbReference>
<keyword evidence="7 10" id="KW-1133">Transmembrane helix</keyword>
<comment type="subcellular location">
    <subcellularLocation>
        <location evidence="2">Mitochondrion outer membrane</location>
        <topology evidence="2">Single-pass membrane protein</topology>
    </subcellularLocation>
    <subcellularLocation>
        <location evidence="1">Peroxisome membrane</location>
        <topology evidence="1">Single-pass membrane protein</topology>
    </subcellularLocation>
</comment>
<dbReference type="Gene3D" id="1.25.40.10">
    <property type="entry name" value="Tetratricopeptide repeat domain"/>
    <property type="match status" value="1"/>
</dbReference>
<dbReference type="InterPro" id="IPR016543">
    <property type="entry name" value="Fis1"/>
</dbReference>
<keyword evidence="12" id="KW-1185">Reference proteome</keyword>
<organism evidence="11">
    <name type="scientific">Oryza nivara</name>
    <name type="common">Indian wild rice</name>
    <name type="synonym">Oryza sativa f. spontanea</name>
    <dbReference type="NCBI Taxonomy" id="4536"/>
    <lineage>
        <taxon>Eukaryota</taxon>
        <taxon>Viridiplantae</taxon>
        <taxon>Streptophyta</taxon>
        <taxon>Embryophyta</taxon>
        <taxon>Tracheophyta</taxon>
        <taxon>Spermatophyta</taxon>
        <taxon>Magnoliopsida</taxon>
        <taxon>Liliopsida</taxon>
        <taxon>Poales</taxon>
        <taxon>Poaceae</taxon>
        <taxon>BOP clade</taxon>
        <taxon>Oryzoideae</taxon>
        <taxon>Oryzeae</taxon>
        <taxon>Oryzinae</taxon>
        <taxon>Oryza</taxon>
    </lineage>
</organism>
<sequence length="340" mass="37351">MEAKIGKLVESVGSFFSGGDTIPWCTRDIIAGCEREVAEAANEEQKSDSIMRLSWALVHSKNQEDVNRGIGMLEASLGQSNSPLQTREKLYLLAVGHYRNGDYPRSRQLVDRCLEIQPDWRQALSLRKAIEDKIAKDGLIGIGIATTAVGLLVGGIAAIAARKNEMLLRRGEAPERGLEHRRELVAAAAVEDLVDALAVLLPVPLQRHRELRLAPRADDADDVVAVQRLPPAHHRVVQLRRLGDRQLAVDATAAVPVGAHEAHQEPPERVPEQRARRHVLLQRRGVGGAVGLPDGDEVVRRRRAGDLDEHPDVAELALLLLLQGLVGQLGVPRRRSFRAM</sequence>
<name>A0A0E0HDS4_ORYNI</name>
<dbReference type="GO" id="GO:0005778">
    <property type="term" value="C:peroxisomal membrane"/>
    <property type="evidence" value="ECO:0007669"/>
    <property type="project" value="UniProtKB-SubCell"/>
</dbReference>
<evidence type="ECO:0000256" key="8">
    <source>
        <dbReference type="ARBA" id="ARBA00023128"/>
    </source>
</evidence>
<keyword evidence="6" id="KW-1000">Mitochondrion outer membrane</keyword>
<dbReference type="GO" id="GO:0000266">
    <property type="term" value="P:mitochondrial fission"/>
    <property type="evidence" value="ECO:0007669"/>
    <property type="project" value="InterPro"/>
</dbReference>